<dbReference type="GO" id="GO:0000976">
    <property type="term" value="F:transcription cis-regulatory region binding"/>
    <property type="evidence" value="ECO:0007669"/>
    <property type="project" value="TreeGrafter"/>
</dbReference>
<evidence type="ECO:0000313" key="10">
    <source>
        <dbReference type="Proteomes" id="UP000176854"/>
    </source>
</evidence>
<comment type="caution">
    <text evidence="9">The sequence shown here is derived from an EMBL/GenBank/DDBJ whole genome shotgun (WGS) entry which is preliminary data.</text>
</comment>
<feature type="binding site" evidence="8">
    <location>
        <position position="88"/>
    </location>
    <ligand>
        <name>Fe cation</name>
        <dbReference type="ChEBI" id="CHEBI:24875"/>
    </ligand>
</feature>
<dbReference type="PANTHER" id="PTHR33202">
    <property type="entry name" value="ZINC UPTAKE REGULATION PROTEIN"/>
    <property type="match status" value="1"/>
</dbReference>
<comment type="cofactor">
    <cofactor evidence="8">
        <name>Mn(2+)</name>
        <dbReference type="ChEBI" id="CHEBI:29035"/>
    </cofactor>
    <cofactor evidence="8">
        <name>Fe(2+)</name>
        <dbReference type="ChEBI" id="CHEBI:29033"/>
    </cofactor>
    <text evidence="8">Binds 1 Mn(2+) or Fe(2+) ion per subunit.</text>
</comment>
<comment type="similarity">
    <text evidence="1">Belongs to the Fur family.</text>
</comment>
<feature type="binding site" evidence="7">
    <location>
        <position position="137"/>
    </location>
    <ligand>
        <name>Zn(2+)</name>
        <dbReference type="ChEBI" id="CHEBI:29105"/>
    </ligand>
</feature>
<dbReference type="AlphaFoldDB" id="A0A1F5ZBC7"/>
<dbReference type="PANTHER" id="PTHR33202:SF6">
    <property type="entry name" value="ZINC UPTAKE REGULATION PROTEIN"/>
    <property type="match status" value="1"/>
</dbReference>
<evidence type="ECO:0000256" key="7">
    <source>
        <dbReference type="PIRSR" id="PIRSR602481-1"/>
    </source>
</evidence>
<gene>
    <name evidence="9" type="ORF">A2154_01665</name>
</gene>
<evidence type="ECO:0000313" key="9">
    <source>
        <dbReference type="EMBL" id="OGG09786.1"/>
    </source>
</evidence>
<keyword evidence="5" id="KW-0238">DNA-binding</keyword>
<keyword evidence="6" id="KW-0804">Transcription</keyword>
<keyword evidence="4" id="KW-0805">Transcription regulation</keyword>
<dbReference type="EMBL" id="MFJC01000014">
    <property type="protein sequence ID" value="OGG09786.1"/>
    <property type="molecule type" value="Genomic_DNA"/>
</dbReference>
<feature type="binding site" evidence="8">
    <location>
        <position position="109"/>
    </location>
    <ligand>
        <name>Fe cation</name>
        <dbReference type="ChEBI" id="CHEBI:24875"/>
    </ligand>
</feature>
<evidence type="ECO:0008006" key="11">
    <source>
        <dbReference type="Google" id="ProtNLM"/>
    </source>
</evidence>
<evidence type="ECO:0000256" key="3">
    <source>
        <dbReference type="ARBA" id="ARBA00022833"/>
    </source>
</evidence>
<evidence type="ECO:0000256" key="5">
    <source>
        <dbReference type="ARBA" id="ARBA00023125"/>
    </source>
</evidence>
<evidence type="ECO:0000256" key="6">
    <source>
        <dbReference type="ARBA" id="ARBA00023163"/>
    </source>
</evidence>
<dbReference type="STRING" id="1798373.A2154_01665"/>
<feature type="binding site" evidence="7">
    <location>
        <position position="97"/>
    </location>
    <ligand>
        <name>Zn(2+)</name>
        <dbReference type="ChEBI" id="CHEBI:29105"/>
    </ligand>
</feature>
<keyword evidence="3 7" id="KW-0862">Zinc</keyword>
<sequence>MHADSAIEKLQNRGHRITKIRQAVITVFAQSHYPISAGDILIQLTVGGFYANKSTVYRELTFLARVGLIREVRLTNTRVHYESSYIPHHHHLICNKCGSVREIFCRELELPLERVIEQAERKGFAVKDHSLEFFGFCIACR</sequence>
<feature type="binding site" evidence="8">
    <location>
        <position position="129"/>
    </location>
    <ligand>
        <name>Fe cation</name>
        <dbReference type="ChEBI" id="CHEBI:24875"/>
    </ligand>
</feature>
<evidence type="ECO:0000256" key="8">
    <source>
        <dbReference type="PIRSR" id="PIRSR602481-2"/>
    </source>
</evidence>
<dbReference type="GO" id="GO:0003700">
    <property type="term" value="F:DNA-binding transcription factor activity"/>
    <property type="evidence" value="ECO:0007669"/>
    <property type="project" value="InterPro"/>
</dbReference>
<reference evidence="9 10" key="1">
    <citation type="journal article" date="2016" name="Nat. Commun.">
        <title>Thousands of microbial genomes shed light on interconnected biogeochemical processes in an aquifer system.</title>
        <authorList>
            <person name="Anantharaman K."/>
            <person name="Brown C.T."/>
            <person name="Hug L.A."/>
            <person name="Sharon I."/>
            <person name="Castelle C.J."/>
            <person name="Probst A.J."/>
            <person name="Thomas B.C."/>
            <person name="Singh A."/>
            <person name="Wilkins M.J."/>
            <person name="Karaoz U."/>
            <person name="Brodie E.L."/>
            <person name="Williams K.H."/>
            <person name="Hubbard S.S."/>
            <person name="Banfield J.F."/>
        </authorList>
    </citation>
    <scope>NUCLEOTIDE SEQUENCE [LARGE SCALE GENOMIC DNA]</scope>
</reference>
<feature type="binding site" evidence="7">
    <location>
        <position position="94"/>
    </location>
    <ligand>
        <name>Zn(2+)</name>
        <dbReference type="ChEBI" id="CHEBI:29105"/>
    </ligand>
</feature>
<evidence type="ECO:0000256" key="1">
    <source>
        <dbReference type="ARBA" id="ARBA00007957"/>
    </source>
</evidence>
<protein>
    <recommendedName>
        <fullName evidence="11">Transcriptional repressor</fullName>
    </recommendedName>
</protein>
<organism evidence="9 10">
    <name type="scientific">Candidatus Gottesmanbacteria bacterium RBG_16_43_7</name>
    <dbReference type="NCBI Taxonomy" id="1798373"/>
    <lineage>
        <taxon>Bacteria</taxon>
        <taxon>Candidatus Gottesmaniibacteriota</taxon>
    </lineage>
</organism>
<dbReference type="Pfam" id="PF01475">
    <property type="entry name" value="FUR"/>
    <property type="match status" value="1"/>
</dbReference>
<dbReference type="GO" id="GO:1900376">
    <property type="term" value="P:regulation of secondary metabolite biosynthetic process"/>
    <property type="evidence" value="ECO:0007669"/>
    <property type="project" value="TreeGrafter"/>
</dbReference>
<evidence type="ECO:0000256" key="4">
    <source>
        <dbReference type="ARBA" id="ARBA00023015"/>
    </source>
</evidence>
<dbReference type="InterPro" id="IPR043135">
    <property type="entry name" value="Fur_C"/>
</dbReference>
<keyword evidence="7" id="KW-0479">Metal-binding</keyword>
<dbReference type="GO" id="GO:0045892">
    <property type="term" value="P:negative regulation of DNA-templated transcription"/>
    <property type="evidence" value="ECO:0007669"/>
    <property type="project" value="TreeGrafter"/>
</dbReference>
<keyword evidence="2" id="KW-0678">Repressor</keyword>
<dbReference type="Gene3D" id="3.30.1490.190">
    <property type="match status" value="1"/>
</dbReference>
<dbReference type="GO" id="GO:0005829">
    <property type="term" value="C:cytosol"/>
    <property type="evidence" value="ECO:0007669"/>
    <property type="project" value="TreeGrafter"/>
</dbReference>
<comment type="cofactor">
    <cofactor evidence="7">
        <name>Zn(2+)</name>
        <dbReference type="ChEBI" id="CHEBI:29105"/>
    </cofactor>
    <text evidence="7">Binds 1 zinc ion per subunit.</text>
</comment>
<feature type="binding site" evidence="7">
    <location>
        <position position="140"/>
    </location>
    <ligand>
        <name>Zn(2+)</name>
        <dbReference type="ChEBI" id="CHEBI:29105"/>
    </ligand>
</feature>
<dbReference type="InterPro" id="IPR036390">
    <property type="entry name" value="WH_DNA-bd_sf"/>
</dbReference>
<evidence type="ECO:0000256" key="2">
    <source>
        <dbReference type="ARBA" id="ARBA00022491"/>
    </source>
</evidence>
<name>A0A1F5ZBC7_9BACT</name>
<dbReference type="Proteomes" id="UP000176854">
    <property type="component" value="Unassembled WGS sequence"/>
</dbReference>
<dbReference type="SUPFAM" id="SSF46785">
    <property type="entry name" value="Winged helix' DNA-binding domain"/>
    <property type="match status" value="1"/>
</dbReference>
<accession>A0A1F5ZBC7</accession>
<dbReference type="InterPro" id="IPR036388">
    <property type="entry name" value="WH-like_DNA-bd_sf"/>
</dbReference>
<dbReference type="GO" id="GO:0008270">
    <property type="term" value="F:zinc ion binding"/>
    <property type="evidence" value="ECO:0007669"/>
    <property type="project" value="TreeGrafter"/>
</dbReference>
<dbReference type="InterPro" id="IPR002481">
    <property type="entry name" value="FUR"/>
</dbReference>
<dbReference type="Gene3D" id="1.10.10.10">
    <property type="entry name" value="Winged helix-like DNA-binding domain superfamily/Winged helix DNA-binding domain"/>
    <property type="match status" value="1"/>
</dbReference>
<proteinExistence type="inferred from homology"/>
<keyword evidence="8" id="KW-0408">Iron</keyword>
<dbReference type="CDD" id="cd07153">
    <property type="entry name" value="Fur_like"/>
    <property type="match status" value="1"/>
</dbReference>